<dbReference type="InterPro" id="IPR010131">
    <property type="entry name" value="MdtP/NodT-like"/>
</dbReference>
<gene>
    <name evidence="3" type="ORF">GGR38_000905</name>
</gene>
<dbReference type="PANTHER" id="PTHR30203:SF32">
    <property type="entry name" value="CATION EFFLUX SYSTEM PROTEIN CUSC"/>
    <property type="match status" value="1"/>
</dbReference>
<keyword evidence="2" id="KW-1134">Transmembrane beta strand</keyword>
<dbReference type="Gene3D" id="1.20.1600.10">
    <property type="entry name" value="Outer membrane efflux proteins (OEP)"/>
    <property type="match status" value="1"/>
</dbReference>
<keyword evidence="4" id="KW-1185">Reference proteome</keyword>
<keyword evidence="2" id="KW-0564">Palmitate</keyword>
<feature type="signal peptide" evidence="2">
    <location>
        <begin position="1"/>
        <end position="21"/>
    </location>
</feature>
<dbReference type="PROSITE" id="PS51257">
    <property type="entry name" value="PROKAR_LIPOPROTEIN"/>
    <property type="match status" value="1"/>
</dbReference>
<dbReference type="InterPro" id="IPR003423">
    <property type="entry name" value="OMP_efflux"/>
</dbReference>
<keyword evidence="2" id="KW-0812">Transmembrane</keyword>
<dbReference type="Proteomes" id="UP000548867">
    <property type="component" value="Unassembled WGS sequence"/>
</dbReference>
<dbReference type="PANTHER" id="PTHR30203">
    <property type="entry name" value="OUTER MEMBRANE CATION EFFLUX PROTEIN"/>
    <property type="match status" value="1"/>
</dbReference>
<sequence>MTLRALASAGAALGLAACASAPPPAAPQAMVSAPARFAAPEALRPSAVAPDRWWTLWGDPGLDALVEKALAANADIRVAQAHVRAARALVSVSEAALYPSVAANGAAWGTVADTGADGALGSLLTPLSEGATGGGYLVGLGAQWEPDVFGGRHADADAARALADSAQWLAHGVALTVIGDVVENYQQWQGLRRRLIILDQSIASARLLADYLAARQGMGQAKALDVTRARAALASLEAGRAPILSLIDARRRRLAVLGGELPETLPPEAAQADMLVPPPPAGQLPSTLLERRPDVRARMLIVAARAARLKSLKADLMPRFGITFTGQDGHIALSGLPGFGGPLGLVGVKASVPIFTGGLLRGRIAAGHAELEAALAGQDRAILLALEEVEIAYALRSGLDARLRGLEQARDLSARRVDQAQAFYRAGRMTLGDVLQAQLDAFSDADKAEQARVAQGSATVQLYRAMAGGWGDKASAPSAATIRPLRQNAQKGVQP</sequence>
<keyword evidence="2" id="KW-0732">Signal</keyword>
<comment type="similarity">
    <text evidence="1 2">Belongs to the outer membrane factor (OMF) (TC 1.B.17) family.</text>
</comment>
<evidence type="ECO:0000256" key="1">
    <source>
        <dbReference type="ARBA" id="ARBA00007613"/>
    </source>
</evidence>
<protein>
    <submittedName>
        <fullName evidence="3">NodT family efflux transporter outer membrane factor (OMF) lipoprotein</fullName>
    </submittedName>
</protein>
<name>A0A7W6CGM5_9SPHN</name>
<comment type="subcellular location">
    <subcellularLocation>
        <location evidence="2">Cell membrane</location>
        <topology evidence="2">Lipid-anchor</topology>
    </subcellularLocation>
</comment>
<dbReference type="GO" id="GO:0005886">
    <property type="term" value="C:plasma membrane"/>
    <property type="evidence" value="ECO:0007669"/>
    <property type="project" value="UniProtKB-SubCell"/>
</dbReference>
<dbReference type="GO" id="GO:0015562">
    <property type="term" value="F:efflux transmembrane transporter activity"/>
    <property type="evidence" value="ECO:0007669"/>
    <property type="project" value="InterPro"/>
</dbReference>
<dbReference type="Gene3D" id="2.20.200.10">
    <property type="entry name" value="Outer membrane efflux proteins (OEP)"/>
    <property type="match status" value="1"/>
</dbReference>
<organism evidence="3 4">
    <name type="scientific">Novosphingobium sediminicola</name>
    <dbReference type="NCBI Taxonomy" id="563162"/>
    <lineage>
        <taxon>Bacteria</taxon>
        <taxon>Pseudomonadati</taxon>
        <taxon>Pseudomonadota</taxon>
        <taxon>Alphaproteobacteria</taxon>
        <taxon>Sphingomonadales</taxon>
        <taxon>Sphingomonadaceae</taxon>
        <taxon>Novosphingobium</taxon>
    </lineage>
</organism>
<evidence type="ECO:0000313" key="4">
    <source>
        <dbReference type="Proteomes" id="UP000548867"/>
    </source>
</evidence>
<dbReference type="NCBIfam" id="TIGR01845">
    <property type="entry name" value="outer_NodT"/>
    <property type="match status" value="1"/>
</dbReference>
<keyword evidence="2" id="KW-0472">Membrane</keyword>
<feature type="chain" id="PRO_5031589980" evidence="2">
    <location>
        <begin position="22"/>
        <end position="495"/>
    </location>
</feature>
<evidence type="ECO:0000313" key="3">
    <source>
        <dbReference type="EMBL" id="MBB3953978.1"/>
    </source>
</evidence>
<dbReference type="SUPFAM" id="SSF56954">
    <property type="entry name" value="Outer membrane efflux proteins (OEP)"/>
    <property type="match status" value="1"/>
</dbReference>
<comment type="caution">
    <text evidence="3">The sequence shown here is derived from an EMBL/GenBank/DDBJ whole genome shotgun (WGS) entry which is preliminary data.</text>
</comment>
<dbReference type="AlphaFoldDB" id="A0A7W6CGM5"/>
<proteinExistence type="inferred from homology"/>
<dbReference type="Pfam" id="PF02321">
    <property type="entry name" value="OEP"/>
    <property type="match status" value="2"/>
</dbReference>
<dbReference type="EMBL" id="JACIDX010000003">
    <property type="protein sequence ID" value="MBB3953978.1"/>
    <property type="molecule type" value="Genomic_DNA"/>
</dbReference>
<accession>A0A7W6CGM5</accession>
<reference evidence="3 4" key="1">
    <citation type="submission" date="2020-08" db="EMBL/GenBank/DDBJ databases">
        <title>Genomic Encyclopedia of Type Strains, Phase IV (KMG-IV): sequencing the most valuable type-strain genomes for metagenomic binning, comparative biology and taxonomic classification.</title>
        <authorList>
            <person name="Goeker M."/>
        </authorList>
    </citation>
    <scope>NUCLEOTIDE SEQUENCE [LARGE SCALE GENOMIC DNA]</scope>
    <source>
        <strain evidence="3 4">DSM 27057</strain>
    </source>
</reference>
<evidence type="ECO:0000256" key="2">
    <source>
        <dbReference type="RuleBase" id="RU362097"/>
    </source>
</evidence>
<dbReference type="RefSeq" id="WP_183623132.1">
    <property type="nucleotide sequence ID" value="NZ_JACIDX010000003.1"/>
</dbReference>
<keyword evidence="2 3" id="KW-0449">Lipoprotein</keyword>